<evidence type="ECO:0000256" key="2">
    <source>
        <dbReference type="ARBA" id="ARBA00004958"/>
    </source>
</evidence>
<evidence type="ECO:0000256" key="4">
    <source>
        <dbReference type="ARBA" id="ARBA00011447"/>
    </source>
</evidence>
<dbReference type="Gene3D" id="3.40.50.1100">
    <property type="match status" value="2"/>
</dbReference>
<comment type="cofactor">
    <cofactor evidence="1">
        <name>pyridoxal 5'-phosphate</name>
        <dbReference type="ChEBI" id="CHEBI:597326"/>
    </cofactor>
</comment>
<dbReference type="PANTHER" id="PTHR48078">
    <property type="entry name" value="THREONINE DEHYDRATASE, MITOCHONDRIAL-RELATED"/>
    <property type="match status" value="1"/>
</dbReference>
<dbReference type="NCBIfam" id="TIGR01127">
    <property type="entry name" value="ilvA_1Cterm"/>
    <property type="match status" value="1"/>
</dbReference>
<proteinExistence type="inferred from homology"/>
<comment type="pathway">
    <text evidence="2">Amino-acid degradation; L-threonine degradation via propanoate pathway; propanoate from L-threonine: step 1/4.</text>
</comment>
<dbReference type="PROSITE" id="PS51671">
    <property type="entry name" value="ACT"/>
    <property type="match status" value="1"/>
</dbReference>
<dbReference type="CDD" id="cd01562">
    <property type="entry name" value="Thr-dehyd"/>
    <property type="match status" value="1"/>
</dbReference>
<dbReference type="PANTHER" id="PTHR48078:SF6">
    <property type="entry name" value="L-THREONINE DEHYDRATASE CATABOLIC TDCB"/>
    <property type="match status" value="1"/>
</dbReference>
<evidence type="ECO:0000256" key="5">
    <source>
        <dbReference type="ARBA" id="ARBA00012096"/>
    </source>
</evidence>
<keyword evidence="8" id="KW-0663">Pyridoxal phosphate</keyword>
<evidence type="ECO:0000256" key="1">
    <source>
        <dbReference type="ARBA" id="ARBA00001933"/>
    </source>
</evidence>
<keyword evidence="12" id="KW-1185">Reference proteome</keyword>
<dbReference type="InterPro" id="IPR002912">
    <property type="entry name" value="ACT_dom"/>
</dbReference>
<keyword evidence="9 11" id="KW-0456">Lyase</keyword>
<evidence type="ECO:0000313" key="11">
    <source>
        <dbReference type="EMBL" id="MFI9120222.1"/>
    </source>
</evidence>
<dbReference type="RefSeq" id="WP_399614011.1">
    <property type="nucleotide sequence ID" value="NZ_JBITYT010000005.1"/>
</dbReference>
<dbReference type="InterPro" id="IPR050147">
    <property type="entry name" value="Ser/Thr_Dehydratase"/>
</dbReference>
<evidence type="ECO:0000256" key="9">
    <source>
        <dbReference type="ARBA" id="ARBA00023239"/>
    </source>
</evidence>
<dbReference type="InterPro" id="IPR036052">
    <property type="entry name" value="TrpB-like_PALP_sf"/>
</dbReference>
<dbReference type="PROSITE" id="PS00165">
    <property type="entry name" value="DEHYDRATASE_SER_THR"/>
    <property type="match status" value="1"/>
</dbReference>
<evidence type="ECO:0000256" key="6">
    <source>
        <dbReference type="ARBA" id="ARBA00022248"/>
    </source>
</evidence>
<name>A0ABW8CRM7_STRBI</name>
<feature type="domain" description="ACT" evidence="10">
    <location>
        <begin position="336"/>
        <end position="409"/>
    </location>
</feature>
<comment type="similarity">
    <text evidence="3">Belongs to the serine/threonine dehydratase family.</text>
</comment>
<dbReference type="EC" id="4.3.1.19" evidence="5"/>
<dbReference type="GO" id="GO:0004794">
    <property type="term" value="F:threonine deaminase activity"/>
    <property type="evidence" value="ECO:0007669"/>
    <property type="project" value="UniProtKB-EC"/>
</dbReference>
<comment type="caution">
    <text evidence="11">The sequence shown here is derived from an EMBL/GenBank/DDBJ whole genome shotgun (WGS) entry which is preliminary data.</text>
</comment>
<dbReference type="InterPro" id="IPR044561">
    <property type="entry name" value="ACT_ThrD-II-like"/>
</dbReference>
<dbReference type="InterPro" id="IPR001926">
    <property type="entry name" value="TrpB-like_PALP"/>
</dbReference>
<dbReference type="Pfam" id="PF00291">
    <property type="entry name" value="PALP"/>
    <property type="match status" value="1"/>
</dbReference>
<dbReference type="CDD" id="cd04886">
    <property type="entry name" value="ACT_ThrD-II-like"/>
    <property type="match status" value="1"/>
</dbReference>
<evidence type="ECO:0000256" key="3">
    <source>
        <dbReference type="ARBA" id="ARBA00010869"/>
    </source>
</evidence>
<sequence length="409" mass="42764">MSFRTPRPLHRLMLDDVRGAQKMLSGVARVTAVEGSRHLSSLVGAPVHLKCENLQRTGSFKLRGAYVRIAGLRPEEKAAGVVAASAGNHAQGVALASRLLGVRATVFMPVGAPLPKVAATREYGAEVRLQGQVVDETLAAAEQYARETGAVLIHPFDHPDVIVGQGTVGLEILEQCPEVRTIVVGVGGGGLVAGIGLAVKSLRPDVRVIGVQAEGAAAYPPSLAAGHPVVVESPVTMADGIRVGRPGDVPFDLVREYVDEVRTVSEDALSSALLLCLERAKLVVEPAGASPVAALLSDPGSFRGPVVAVLSGGNVDPLLLQRVLRHGMAAGGRYLSLRLRVTDRPGALASLLAALTAVDANVLDVSHVRTDPRLGLTEAEVELHLETKGPEHCREVTEALRDAGYTVLG</sequence>
<dbReference type="InterPro" id="IPR005789">
    <property type="entry name" value="Thr_deHydtase_catblc"/>
</dbReference>
<comment type="subunit">
    <text evidence="4">In the native structure, TdcB is in a dimeric form, whereas in the TdcB-AMP complex, it exists in a tetrameric form (dimer of dimers).</text>
</comment>
<protein>
    <recommendedName>
        <fullName evidence="6">L-threonine dehydratase catabolic TdcB</fullName>
        <ecNumber evidence="5">4.3.1.19</ecNumber>
    </recommendedName>
</protein>
<evidence type="ECO:0000313" key="12">
    <source>
        <dbReference type="Proteomes" id="UP001614391"/>
    </source>
</evidence>
<dbReference type="InterPro" id="IPR000634">
    <property type="entry name" value="Ser/Thr_deHydtase_PyrdxlP-BS"/>
</dbReference>
<evidence type="ECO:0000256" key="8">
    <source>
        <dbReference type="ARBA" id="ARBA00022898"/>
    </source>
</evidence>
<accession>A0ABW8CRM7</accession>
<gene>
    <name evidence="11" type="primary">ilvA</name>
    <name evidence="11" type="ORF">ACIGW0_12620</name>
</gene>
<keyword evidence="7" id="KW-0021">Allosteric enzyme</keyword>
<evidence type="ECO:0000259" key="10">
    <source>
        <dbReference type="PROSITE" id="PS51671"/>
    </source>
</evidence>
<organism evidence="11 12">
    <name type="scientific">Streptomyces bikiniensis</name>
    <dbReference type="NCBI Taxonomy" id="1896"/>
    <lineage>
        <taxon>Bacteria</taxon>
        <taxon>Bacillati</taxon>
        <taxon>Actinomycetota</taxon>
        <taxon>Actinomycetes</taxon>
        <taxon>Kitasatosporales</taxon>
        <taxon>Streptomycetaceae</taxon>
        <taxon>Streptomyces</taxon>
    </lineage>
</organism>
<evidence type="ECO:0000256" key="7">
    <source>
        <dbReference type="ARBA" id="ARBA00022533"/>
    </source>
</evidence>
<dbReference type="Proteomes" id="UP001614391">
    <property type="component" value="Unassembled WGS sequence"/>
</dbReference>
<dbReference type="EMBL" id="JBITYT010000005">
    <property type="protein sequence ID" value="MFI9120222.1"/>
    <property type="molecule type" value="Genomic_DNA"/>
</dbReference>
<reference evidence="11 12" key="1">
    <citation type="submission" date="2024-10" db="EMBL/GenBank/DDBJ databases">
        <title>The Natural Products Discovery Center: Release of the First 8490 Sequenced Strains for Exploring Actinobacteria Biosynthetic Diversity.</title>
        <authorList>
            <person name="Kalkreuter E."/>
            <person name="Kautsar S.A."/>
            <person name="Yang D."/>
            <person name="Bader C.D."/>
            <person name="Teijaro C.N."/>
            <person name="Fluegel L."/>
            <person name="Davis C.M."/>
            <person name="Simpson J.R."/>
            <person name="Lauterbach L."/>
            <person name="Steele A.D."/>
            <person name="Gui C."/>
            <person name="Meng S."/>
            <person name="Li G."/>
            <person name="Viehrig K."/>
            <person name="Ye F."/>
            <person name="Su P."/>
            <person name="Kiefer A.F."/>
            <person name="Nichols A."/>
            <person name="Cepeda A.J."/>
            <person name="Yan W."/>
            <person name="Fan B."/>
            <person name="Jiang Y."/>
            <person name="Adhikari A."/>
            <person name="Zheng C.-J."/>
            <person name="Schuster L."/>
            <person name="Cowan T.M."/>
            <person name="Smanski M.J."/>
            <person name="Chevrette M.G."/>
            <person name="De Carvalho L.P.S."/>
            <person name="Shen B."/>
        </authorList>
    </citation>
    <scope>NUCLEOTIDE SEQUENCE [LARGE SCALE GENOMIC DNA]</scope>
    <source>
        <strain evidence="11 12">NPDC053346</strain>
    </source>
</reference>
<dbReference type="SUPFAM" id="SSF53686">
    <property type="entry name" value="Tryptophan synthase beta subunit-like PLP-dependent enzymes"/>
    <property type="match status" value="1"/>
</dbReference>